<name>A0ACB7TF34_HYAAI</name>
<protein>
    <submittedName>
        <fullName evidence="1">Uncharacterized protein</fullName>
    </submittedName>
</protein>
<proteinExistence type="predicted"/>
<reference evidence="1" key="1">
    <citation type="submission" date="2020-05" db="EMBL/GenBank/DDBJ databases">
        <title>Large-scale comparative analyses of tick genomes elucidate their genetic diversity and vector capacities.</title>
        <authorList>
            <person name="Jia N."/>
            <person name="Wang J."/>
            <person name="Shi W."/>
            <person name="Du L."/>
            <person name="Sun Y."/>
            <person name="Zhan W."/>
            <person name="Jiang J."/>
            <person name="Wang Q."/>
            <person name="Zhang B."/>
            <person name="Ji P."/>
            <person name="Sakyi L.B."/>
            <person name="Cui X."/>
            <person name="Yuan T."/>
            <person name="Jiang B."/>
            <person name="Yang W."/>
            <person name="Lam T.T.-Y."/>
            <person name="Chang Q."/>
            <person name="Ding S."/>
            <person name="Wang X."/>
            <person name="Zhu J."/>
            <person name="Ruan X."/>
            <person name="Zhao L."/>
            <person name="Wei J."/>
            <person name="Que T."/>
            <person name="Du C."/>
            <person name="Cheng J."/>
            <person name="Dai P."/>
            <person name="Han X."/>
            <person name="Huang E."/>
            <person name="Gao Y."/>
            <person name="Liu J."/>
            <person name="Shao H."/>
            <person name="Ye R."/>
            <person name="Li L."/>
            <person name="Wei W."/>
            <person name="Wang X."/>
            <person name="Wang C."/>
            <person name="Yang T."/>
            <person name="Huo Q."/>
            <person name="Li W."/>
            <person name="Guo W."/>
            <person name="Chen H."/>
            <person name="Zhou L."/>
            <person name="Ni X."/>
            <person name="Tian J."/>
            <person name="Zhou Y."/>
            <person name="Sheng Y."/>
            <person name="Liu T."/>
            <person name="Pan Y."/>
            <person name="Xia L."/>
            <person name="Li J."/>
            <person name="Zhao F."/>
            <person name="Cao W."/>
        </authorList>
    </citation>
    <scope>NUCLEOTIDE SEQUENCE</scope>
    <source>
        <strain evidence="1">Hyas-2018</strain>
    </source>
</reference>
<evidence type="ECO:0000313" key="2">
    <source>
        <dbReference type="Proteomes" id="UP000821845"/>
    </source>
</evidence>
<evidence type="ECO:0000313" key="1">
    <source>
        <dbReference type="EMBL" id="KAH6944659.1"/>
    </source>
</evidence>
<accession>A0ACB7TF34</accession>
<keyword evidence="2" id="KW-1185">Reference proteome</keyword>
<gene>
    <name evidence="1" type="ORF">HPB50_004436</name>
</gene>
<dbReference type="EMBL" id="CM023481">
    <property type="protein sequence ID" value="KAH6944659.1"/>
    <property type="molecule type" value="Genomic_DNA"/>
</dbReference>
<comment type="caution">
    <text evidence="1">The sequence shown here is derived from an EMBL/GenBank/DDBJ whole genome shotgun (WGS) entry which is preliminary data.</text>
</comment>
<dbReference type="Proteomes" id="UP000821845">
    <property type="component" value="Chromosome 1"/>
</dbReference>
<organism evidence="1 2">
    <name type="scientific">Hyalomma asiaticum</name>
    <name type="common">Tick</name>
    <dbReference type="NCBI Taxonomy" id="266040"/>
    <lineage>
        <taxon>Eukaryota</taxon>
        <taxon>Metazoa</taxon>
        <taxon>Ecdysozoa</taxon>
        <taxon>Arthropoda</taxon>
        <taxon>Chelicerata</taxon>
        <taxon>Arachnida</taxon>
        <taxon>Acari</taxon>
        <taxon>Parasitiformes</taxon>
        <taxon>Ixodida</taxon>
        <taxon>Ixodoidea</taxon>
        <taxon>Ixodidae</taxon>
        <taxon>Hyalomminae</taxon>
        <taxon>Hyalomma</taxon>
    </lineage>
</organism>
<sequence>MPALLHGMIEARKRSTVQPGRVVGDRGRLVQWNTESGLSVINSCGRDLTSGAAHVLPVVCRNNVCPGSPRPSHLYIRRRARRLNERPRAVRKGGRACGKNLSRWKPKHGASHERGSCALSLPEGTPPGLPHPLSMRHRRRCCCCSTISLPRAGPTAACGDGYRLVSARFR</sequence>